<feature type="transmembrane region" description="Helical" evidence="1">
    <location>
        <begin position="45"/>
        <end position="65"/>
    </location>
</feature>
<keyword evidence="3" id="KW-1185">Reference proteome</keyword>
<evidence type="ECO:0000313" key="2">
    <source>
        <dbReference type="EMBL" id="CAK1254635.1"/>
    </source>
</evidence>
<feature type="transmembrane region" description="Helical" evidence="1">
    <location>
        <begin position="159"/>
        <end position="181"/>
    </location>
</feature>
<dbReference type="PANTHER" id="PTHR40078:SF1">
    <property type="entry name" value="INTEGRAL MEMBRANE PROTEIN"/>
    <property type="match status" value="1"/>
</dbReference>
<protein>
    <submittedName>
        <fullName evidence="2">Uncharacterized membrane protein YczE (YczE)</fullName>
    </submittedName>
</protein>
<dbReference type="Pfam" id="PF19700">
    <property type="entry name" value="DUF6198"/>
    <property type="match status" value="1"/>
</dbReference>
<organism evidence="2 3">
    <name type="scientific">Fructobacillus tropaeoli</name>
    <dbReference type="NCBI Taxonomy" id="709323"/>
    <lineage>
        <taxon>Bacteria</taxon>
        <taxon>Bacillati</taxon>
        <taxon>Bacillota</taxon>
        <taxon>Bacilli</taxon>
        <taxon>Lactobacillales</taxon>
        <taxon>Lactobacillaceae</taxon>
        <taxon>Fructobacillus</taxon>
    </lineage>
</organism>
<keyword evidence="1" id="KW-0812">Transmembrane</keyword>
<name>A0ABM9N237_9LACO</name>
<keyword evidence="1" id="KW-1133">Transmembrane helix</keyword>
<dbReference type="PANTHER" id="PTHR40078">
    <property type="entry name" value="INTEGRAL MEMBRANE PROTEIN-RELATED"/>
    <property type="match status" value="1"/>
</dbReference>
<dbReference type="RefSeq" id="WP_047975739.1">
    <property type="nucleotide sequence ID" value="NZ_CAUZLQ010000009.1"/>
</dbReference>
<keyword evidence="1" id="KW-0472">Membrane</keyword>
<proteinExistence type="predicted"/>
<feature type="transmembrane region" description="Helical" evidence="1">
    <location>
        <begin position="104"/>
        <end position="125"/>
    </location>
</feature>
<comment type="caution">
    <text evidence="2">The sequence shown here is derived from an EMBL/GenBank/DDBJ whole genome shotgun (WGS) entry which is preliminary data.</text>
</comment>
<dbReference type="Proteomes" id="UP001314262">
    <property type="component" value="Unassembled WGS sequence"/>
</dbReference>
<evidence type="ECO:0000256" key="1">
    <source>
        <dbReference type="SAM" id="Phobius"/>
    </source>
</evidence>
<sequence length="198" mass="21684">MKKTIKIYYLLLGLFIIGVSASLLRETGLGVDPFTALSIGLATKLNIPLSITQFLINLIVFLYMLFSDRNRIGIGTVLNMTLVGVFIQISSQILLSYHLSQLEIFPKIVILLVGLLLFTLGSAIYMSVNMGQSPYDAVAPILSKQTNLKYSDVRSFQDIIVVILAFIVHGPIGLGTIVIALEAGSLISKWNSIIPKIE</sequence>
<gene>
    <name evidence="2" type="ORF">R53137_KAKDMLNK_01588</name>
</gene>
<accession>A0ABM9N237</accession>
<dbReference type="InterPro" id="IPR038750">
    <property type="entry name" value="YczE/YyaS-like"/>
</dbReference>
<reference evidence="2 3" key="1">
    <citation type="submission" date="2023-10" db="EMBL/GenBank/DDBJ databases">
        <authorList>
            <person name="Botero Cardona J."/>
        </authorList>
    </citation>
    <scope>NUCLEOTIDE SEQUENCE [LARGE SCALE GENOMIC DNA]</scope>
    <source>
        <strain evidence="2 3">R-53137</strain>
    </source>
</reference>
<feature type="transmembrane region" description="Helical" evidence="1">
    <location>
        <begin position="7"/>
        <end position="25"/>
    </location>
</feature>
<feature type="transmembrane region" description="Helical" evidence="1">
    <location>
        <begin position="77"/>
        <end position="98"/>
    </location>
</feature>
<dbReference type="EMBL" id="CAUZLT010000010">
    <property type="protein sequence ID" value="CAK1254635.1"/>
    <property type="molecule type" value="Genomic_DNA"/>
</dbReference>
<evidence type="ECO:0000313" key="3">
    <source>
        <dbReference type="Proteomes" id="UP001314262"/>
    </source>
</evidence>